<proteinExistence type="inferred from homology"/>
<dbReference type="Pfam" id="PF13561">
    <property type="entry name" value="adh_short_C2"/>
    <property type="match status" value="1"/>
</dbReference>
<dbReference type="Proteomes" id="UP000184315">
    <property type="component" value="Unassembled WGS sequence"/>
</dbReference>
<evidence type="ECO:0000313" key="3">
    <source>
        <dbReference type="EMBL" id="CUR36045.1"/>
    </source>
</evidence>
<keyword evidence="2" id="KW-0560">Oxidoreductase</keyword>
<dbReference type="STRING" id="671072.PL921480155"/>
<dbReference type="PROSITE" id="PS00061">
    <property type="entry name" value="ADH_SHORT"/>
    <property type="match status" value="1"/>
</dbReference>
<protein>
    <submittedName>
        <fullName evidence="3">Short-chain dehydrogenase/reductase SDR</fullName>
    </submittedName>
</protein>
<dbReference type="PANTHER" id="PTHR24321">
    <property type="entry name" value="DEHYDROGENASES, SHORT CHAIN"/>
    <property type="match status" value="1"/>
</dbReference>
<sequence length="265" mass="27845">MSNFDAFADFRMDGHVAIVTGGAQNIGEAIAKTFSGAGAKVMIADLNGEKAQATAAALQAETGNEVLGIGCNVTIEEDIQQCVAKTVEAFGGISTLVNNVGWGKSYDDPLDVPLEEMIESYKLNTLSAMRMTAACRPYLLEAENATITNSGSLVGVLPAFDFIAYSAAKAALNHMMLGLAHYFAKQVRINTVLIGTVITEGYAAAGLDEKAQYALAHPDNLTGRAGKPQDIANAFLWLASPAGSWVSGQTLQVSGGGKRVRLKPE</sequence>
<gene>
    <name evidence="3" type="ORF">PL921480155</name>
</gene>
<organism evidence="3 4">
    <name type="scientific">Planktothrix tepida PCC 9214</name>
    <dbReference type="NCBI Taxonomy" id="671072"/>
    <lineage>
        <taxon>Bacteria</taxon>
        <taxon>Bacillati</taxon>
        <taxon>Cyanobacteriota</taxon>
        <taxon>Cyanophyceae</taxon>
        <taxon>Oscillatoriophycideae</taxon>
        <taxon>Oscillatoriales</taxon>
        <taxon>Microcoleaceae</taxon>
        <taxon>Planktothrix</taxon>
    </lineage>
</organism>
<dbReference type="GO" id="GO:0016491">
    <property type="term" value="F:oxidoreductase activity"/>
    <property type="evidence" value="ECO:0007669"/>
    <property type="project" value="UniProtKB-KW"/>
</dbReference>
<evidence type="ECO:0000256" key="1">
    <source>
        <dbReference type="ARBA" id="ARBA00006484"/>
    </source>
</evidence>
<dbReference type="PANTHER" id="PTHR24321:SF14">
    <property type="entry name" value="SHORT-CHAIN TYPE DEHYDROGENASE_REDUCTASE BLR2146-RELATED"/>
    <property type="match status" value="1"/>
</dbReference>
<dbReference type="RefSeq" id="WP_072717167.1">
    <property type="nucleotide sequence ID" value="NZ_LN889764.1"/>
</dbReference>
<accession>A0A1J1LTX5</accession>
<name>A0A1J1LTX5_9CYAN</name>
<dbReference type="OrthoDB" id="528031at2"/>
<dbReference type="AlphaFoldDB" id="A0A1J1LTX5"/>
<reference evidence="4" key="1">
    <citation type="submission" date="2015-10" db="EMBL/GenBank/DDBJ databases">
        <authorList>
            <person name="Regsiter A."/>
            <person name="william w."/>
        </authorList>
    </citation>
    <scope>NUCLEOTIDE SEQUENCE [LARGE SCALE GENOMIC DNA]</scope>
</reference>
<evidence type="ECO:0000256" key="2">
    <source>
        <dbReference type="ARBA" id="ARBA00023002"/>
    </source>
</evidence>
<dbReference type="PRINTS" id="PR00081">
    <property type="entry name" value="GDHRDH"/>
</dbReference>
<comment type="similarity">
    <text evidence="1">Belongs to the short-chain dehydrogenases/reductases (SDR) family.</text>
</comment>
<dbReference type="Gene3D" id="3.40.50.720">
    <property type="entry name" value="NAD(P)-binding Rossmann-like Domain"/>
    <property type="match status" value="1"/>
</dbReference>
<evidence type="ECO:0000313" key="4">
    <source>
        <dbReference type="Proteomes" id="UP000184315"/>
    </source>
</evidence>
<dbReference type="EMBL" id="CZDF01000188">
    <property type="protein sequence ID" value="CUR36045.1"/>
    <property type="molecule type" value="Genomic_DNA"/>
</dbReference>
<dbReference type="SUPFAM" id="SSF51735">
    <property type="entry name" value="NAD(P)-binding Rossmann-fold domains"/>
    <property type="match status" value="1"/>
</dbReference>
<keyword evidence="4" id="KW-1185">Reference proteome</keyword>
<dbReference type="FunFam" id="3.40.50.720:FF:000084">
    <property type="entry name" value="Short-chain dehydrogenase reductase"/>
    <property type="match status" value="1"/>
</dbReference>
<dbReference type="InterPro" id="IPR036291">
    <property type="entry name" value="NAD(P)-bd_dom_sf"/>
</dbReference>
<dbReference type="InterPro" id="IPR020904">
    <property type="entry name" value="Sc_DH/Rdtase_CS"/>
</dbReference>
<dbReference type="InterPro" id="IPR002347">
    <property type="entry name" value="SDR_fam"/>
</dbReference>